<evidence type="ECO:0000313" key="4">
    <source>
        <dbReference type="Proteomes" id="UP000530234"/>
    </source>
</evidence>
<feature type="transmembrane region" description="Helical" evidence="2">
    <location>
        <begin position="161"/>
        <end position="180"/>
    </location>
</feature>
<evidence type="ECO:0000313" key="3">
    <source>
        <dbReference type="EMBL" id="MBB0232506.1"/>
    </source>
</evidence>
<feature type="transmembrane region" description="Helical" evidence="2">
    <location>
        <begin position="265"/>
        <end position="281"/>
    </location>
</feature>
<dbReference type="Proteomes" id="UP000530234">
    <property type="component" value="Unassembled WGS sequence"/>
</dbReference>
<keyword evidence="2" id="KW-0472">Membrane</keyword>
<evidence type="ECO:0000256" key="1">
    <source>
        <dbReference type="SAM" id="MobiDB-lite"/>
    </source>
</evidence>
<proteinExistence type="predicted"/>
<feature type="region of interest" description="Disordered" evidence="1">
    <location>
        <begin position="1"/>
        <end position="20"/>
    </location>
</feature>
<accession>A0A7W3XZ64</accession>
<keyword evidence="4" id="KW-1185">Reference proteome</keyword>
<feature type="compositionally biased region" description="Basic and acidic residues" evidence="1">
    <location>
        <begin position="11"/>
        <end position="20"/>
    </location>
</feature>
<organism evidence="3 4">
    <name type="scientific">Streptomyces calidiresistens</name>
    <dbReference type="NCBI Taxonomy" id="1485586"/>
    <lineage>
        <taxon>Bacteria</taxon>
        <taxon>Bacillati</taxon>
        <taxon>Actinomycetota</taxon>
        <taxon>Actinomycetes</taxon>
        <taxon>Kitasatosporales</taxon>
        <taxon>Streptomycetaceae</taxon>
        <taxon>Streptomyces</taxon>
    </lineage>
</organism>
<keyword evidence="2" id="KW-0812">Transmembrane</keyword>
<feature type="transmembrane region" description="Helical" evidence="2">
    <location>
        <begin position="288"/>
        <end position="304"/>
    </location>
</feature>
<feature type="transmembrane region" description="Helical" evidence="2">
    <location>
        <begin position="439"/>
        <end position="456"/>
    </location>
</feature>
<reference evidence="4" key="1">
    <citation type="submission" date="2019-10" db="EMBL/GenBank/DDBJ databases">
        <title>Streptomyces sp. nov., a novel actinobacterium isolated from alkaline environment.</title>
        <authorList>
            <person name="Golinska P."/>
        </authorList>
    </citation>
    <scope>NUCLEOTIDE SEQUENCE [LARGE SCALE GENOMIC DNA]</scope>
    <source>
        <strain evidence="4">DSM 42108</strain>
    </source>
</reference>
<evidence type="ECO:0000256" key="2">
    <source>
        <dbReference type="SAM" id="Phobius"/>
    </source>
</evidence>
<keyword evidence="2" id="KW-1133">Transmembrane helix</keyword>
<sequence length="488" mass="53256">MAVGMTNRPHRPADPRDRRDRAQLSRATALPLIFGIVAVMPFAVAAQPGEGVRDTAFVLQLALACYAGVRLCTMVLSGRRRLIQGAFWLFCYLAMGIAPLAQSVLGRDPTPVLGPRSDTVLATALVLLGLVAFDLGAMLARHRPALDDRARPAARVHRTRLYLLIGVAYAGSLLFIASLGPEVFFSSRQELGESLEASGGGDGGEAGNALLRGFGTVPVLLALLFTTRWLVTSRRARRSPSVLLPWAGLLVLNIVVNNPMSNPRYWFLTVMFALLFTLFPRSPVMYRTSLALGVVMALLVFPFADRFRYDEDGHRPMDADSVLEPLVVKDYDQVPMFANTITYADDGNGHTYGKQLSGSLLFFVPRSLWGDKPVDTGVRVGEWMGTTNTNLSAPLWAELWLDFGPLGMTLGFLALGYAAARTDRRYVQRTVDDPSPGNIPAIVVPVIAGYSFILLRGPLLQATGRIAIAAVCLALVTTFRDDPRRRLE</sequence>
<evidence type="ECO:0008006" key="5">
    <source>
        <dbReference type="Google" id="ProtNLM"/>
    </source>
</evidence>
<feature type="transmembrane region" description="Helical" evidence="2">
    <location>
        <begin position="57"/>
        <end position="76"/>
    </location>
</feature>
<comment type="caution">
    <text evidence="3">The sequence shown here is derived from an EMBL/GenBank/DDBJ whole genome shotgun (WGS) entry which is preliminary data.</text>
</comment>
<feature type="transmembrane region" description="Helical" evidence="2">
    <location>
        <begin position="462"/>
        <end position="479"/>
    </location>
</feature>
<protein>
    <recommendedName>
        <fullName evidence="5">Oligosaccharide repeat unit polymerase</fullName>
    </recommendedName>
</protein>
<feature type="transmembrane region" description="Helical" evidence="2">
    <location>
        <begin position="27"/>
        <end position="45"/>
    </location>
</feature>
<gene>
    <name evidence="3" type="ORF">FOE67_24230</name>
</gene>
<feature type="transmembrane region" description="Helical" evidence="2">
    <location>
        <begin position="399"/>
        <end position="418"/>
    </location>
</feature>
<feature type="transmembrane region" description="Helical" evidence="2">
    <location>
        <begin position="209"/>
        <end position="231"/>
    </location>
</feature>
<name>A0A7W3XZ64_9ACTN</name>
<feature type="transmembrane region" description="Helical" evidence="2">
    <location>
        <begin position="121"/>
        <end position="140"/>
    </location>
</feature>
<dbReference type="AlphaFoldDB" id="A0A7W3XZ64"/>
<dbReference type="EMBL" id="VKHS01000977">
    <property type="protein sequence ID" value="MBB0232506.1"/>
    <property type="molecule type" value="Genomic_DNA"/>
</dbReference>
<feature type="transmembrane region" description="Helical" evidence="2">
    <location>
        <begin position="243"/>
        <end position="259"/>
    </location>
</feature>
<feature type="transmembrane region" description="Helical" evidence="2">
    <location>
        <begin position="83"/>
        <end position="101"/>
    </location>
</feature>